<evidence type="ECO:0000313" key="2">
    <source>
        <dbReference type="Proteomes" id="UP001607151"/>
    </source>
</evidence>
<protein>
    <submittedName>
        <fullName evidence="1">Tfp pilus assembly protein FimT/FimU</fullName>
    </submittedName>
</protein>
<dbReference type="InterPro" id="IPR045584">
    <property type="entry name" value="Pilin-like"/>
</dbReference>
<dbReference type="RefSeq" id="WP_089137837.1">
    <property type="nucleotide sequence ID" value="NZ_AP018686.1"/>
</dbReference>
<organism evidence="1 2">
    <name type="scientific">Vibrio rumoiensis</name>
    <dbReference type="NCBI Taxonomy" id="76258"/>
    <lineage>
        <taxon>Bacteria</taxon>
        <taxon>Pseudomonadati</taxon>
        <taxon>Pseudomonadota</taxon>
        <taxon>Gammaproteobacteria</taxon>
        <taxon>Vibrionales</taxon>
        <taxon>Vibrionaceae</taxon>
        <taxon>Vibrio</taxon>
    </lineage>
</organism>
<gene>
    <name evidence="1" type="ORF">ACGRQ9_16215</name>
</gene>
<proteinExistence type="predicted"/>
<dbReference type="SUPFAM" id="SSF54523">
    <property type="entry name" value="Pili subunits"/>
    <property type="match status" value="1"/>
</dbReference>
<dbReference type="NCBIfam" id="TIGR02532">
    <property type="entry name" value="IV_pilin_GFxxxE"/>
    <property type="match status" value="1"/>
</dbReference>
<dbReference type="InterPro" id="IPR012902">
    <property type="entry name" value="N_methyl_site"/>
</dbReference>
<evidence type="ECO:0000313" key="1">
    <source>
        <dbReference type="EMBL" id="MFH0266988.1"/>
    </source>
</evidence>
<dbReference type="Gene3D" id="3.30.700.10">
    <property type="entry name" value="Glycoprotein, Type 4 Pilin"/>
    <property type="match status" value="1"/>
</dbReference>
<dbReference type="EMBL" id="JBIHSN010000003">
    <property type="protein sequence ID" value="MFH0266988.1"/>
    <property type="molecule type" value="Genomic_DNA"/>
</dbReference>
<comment type="caution">
    <text evidence="1">The sequence shown here is derived from an EMBL/GenBank/DDBJ whole genome shotgun (WGS) entry which is preliminary data.</text>
</comment>
<keyword evidence="2" id="KW-1185">Reference proteome</keyword>
<dbReference type="Pfam" id="PF07963">
    <property type="entry name" value="N_methyl"/>
    <property type="match status" value="1"/>
</dbReference>
<sequence length="174" mass="19000">MKISGFTLIELVVVILILGILAVTAAPKFLDITTDAHVAKNNANGAAFKSAIQLASAKAMIASSRGVSFDDLSITGNTAAGKLDFNSNGYPIQQYFRVEENPKLNNVVDCKAVWNVILDDAPTLSNLSDSSVSDYQAIYIRNEQCLYKYNRLPTLSIYYDSRNGQVIIDDDPDN</sequence>
<name>A0ABW7J0P6_9VIBR</name>
<dbReference type="Proteomes" id="UP001607151">
    <property type="component" value="Unassembled WGS sequence"/>
</dbReference>
<accession>A0ABW7J0P6</accession>
<dbReference type="PROSITE" id="PS00409">
    <property type="entry name" value="PROKAR_NTER_METHYL"/>
    <property type="match status" value="1"/>
</dbReference>
<reference evidence="1 2" key="1">
    <citation type="submission" date="2024-10" db="EMBL/GenBank/DDBJ databases">
        <authorList>
            <person name="Yibar A."/>
            <person name="Saticioglu I.B."/>
            <person name="Duman M."/>
            <person name="Ajmi N."/>
            <person name="Gurler F."/>
            <person name="Ay H."/>
            <person name="Onuk E."/>
            <person name="Guler S."/>
            <person name="Romalde J.L."/>
        </authorList>
    </citation>
    <scope>NUCLEOTIDE SEQUENCE [LARGE SCALE GENOMIC DNA]</scope>
    <source>
        <strain evidence="1 2">14-MA-B</strain>
    </source>
</reference>